<evidence type="ECO:0000313" key="1">
    <source>
        <dbReference type="Proteomes" id="UP000887579"/>
    </source>
</evidence>
<name>A0AC34F3H2_9BILA</name>
<sequence length="349" mass="40418">MTPKPSTATVTETESEAVNIQDLIKDQYLIQDFEVSNKLQEEAESEKFIPKWVPRNIGIFVALHFGALIGLYMLIFSTKWQTYLWTIAVWFWSSLGIGAGAHRLWAHKSYKARWPLETFLMLGFTMAFQNDVIEWCRDHRCHHKWTDTDADPHNTHRGFFFSHMGWLLQRKHPKLKEMGAKLDISDLEKNPILAFQRKFYLPLVAIMCFLIPTIIPVFFWGESAAVSFYTAGVFRYCILLHFTWMINSVCHFFGYKPYDARITPVDSTWTSLVALGEGGHNYHHTFPQDYRTSEMPVMLNITKPIIEFWASIGLAYDLKSVADEVIKRQKDKYGDKKVASAVKGDLKLS</sequence>
<reference evidence="2" key="1">
    <citation type="submission" date="2022-11" db="UniProtKB">
        <authorList>
            <consortium name="WormBaseParasite"/>
        </authorList>
    </citation>
    <scope>IDENTIFICATION</scope>
</reference>
<accession>A0AC34F3H2</accession>
<proteinExistence type="predicted"/>
<organism evidence="1 2">
    <name type="scientific">Panagrolaimus sp. ES5</name>
    <dbReference type="NCBI Taxonomy" id="591445"/>
    <lineage>
        <taxon>Eukaryota</taxon>
        <taxon>Metazoa</taxon>
        <taxon>Ecdysozoa</taxon>
        <taxon>Nematoda</taxon>
        <taxon>Chromadorea</taxon>
        <taxon>Rhabditida</taxon>
        <taxon>Tylenchina</taxon>
        <taxon>Panagrolaimomorpha</taxon>
        <taxon>Panagrolaimoidea</taxon>
        <taxon>Panagrolaimidae</taxon>
        <taxon>Panagrolaimus</taxon>
    </lineage>
</organism>
<dbReference type="Proteomes" id="UP000887579">
    <property type="component" value="Unplaced"/>
</dbReference>
<evidence type="ECO:0000313" key="2">
    <source>
        <dbReference type="WBParaSite" id="ES5_v2.g11405.t1"/>
    </source>
</evidence>
<dbReference type="WBParaSite" id="ES5_v2.g11405.t1">
    <property type="protein sequence ID" value="ES5_v2.g11405.t1"/>
    <property type="gene ID" value="ES5_v2.g11405"/>
</dbReference>
<protein>
    <submittedName>
        <fullName evidence="2">Fatty acid desaturase domain-containing protein</fullName>
    </submittedName>
</protein>